<dbReference type="PANTHER" id="PTHR36206">
    <property type="entry name" value="ASPERCRYPTIN BIOSYNTHESIS CLUSTER-SPECIFIC TRANSCRIPTION REGULATOR ATNN-RELATED"/>
    <property type="match status" value="1"/>
</dbReference>
<keyword evidence="2" id="KW-0862">Zinc</keyword>
<feature type="domain" description="Zn(2)-C6 fungal-type" evidence="7">
    <location>
        <begin position="11"/>
        <end position="39"/>
    </location>
</feature>
<dbReference type="InterPro" id="IPR001138">
    <property type="entry name" value="Zn2Cys6_DnaBD"/>
</dbReference>
<dbReference type="Proteomes" id="UP001345013">
    <property type="component" value="Unassembled WGS sequence"/>
</dbReference>
<dbReference type="CDD" id="cd00067">
    <property type="entry name" value="GAL4"/>
    <property type="match status" value="1"/>
</dbReference>
<keyword evidence="4" id="KW-0238">DNA-binding</keyword>
<evidence type="ECO:0000256" key="6">
    <source>
        <dbReference type="ARBA" id="ARBA00023242"/>
    </source>
</evidence>
<protein>
    <recommendedName>
        <fullName evidence="7">Zn(2)-C6 fungal-type domain-containing protein</fullName>
    </recommendedName>
</protein>
<dbReference type="PROSITE" id="PS00463">
    <property type="entry name" value="ZN2_CY6_FUNGAL_1"/>
    <property type="match status" value="1"/>
</dbReference>
<keyword evidence="6" id="KW-0539">Nucleus</keyword>
<keyword evidence="3" id="KW-0805">Transcription regulation</keyword>
<evidence type="ECO:0000259" key="7">
    <source>
        <dbReference type="PROSITE" id="PS50048"/>
    </source>
</evidence>
<accession>A0ABR0KM90</accession>
<dbReference type="EMBL" id="JAVRRG010000006">
    <property type="protein sequence ID" value="KAK5100676.1"/>
    <property type="molecule type" value="Genomic_DNA"/>
</dbReference>
<sequence length="499" mass="55245">MKEVYPKVRTGCDTCKQRKIKCDETKPICRNCTKSGRECLGYHPPQPNIFEPGISMPRSDSDMAHEARAMVSFKNETAIRLASYRPLQLSLDFWQNVVPALAVDNAPVRHAMLTLSATQEEYEGEASDSLSTEWSKSLRQHTKAVGELWSEIAAASISNEATLVCCLLLTLYDIWHFGLPVSFTNIFGGFQHVFGGLNVCKFIKRTSPSKSPLPETTVINGTVMIPAFQHLADFAMVMLDNVEEEHSMLLQDFALSLNPVIPGHFAHADEAVDLLDRVLRQIAKVEPGATATDVSHMKHHLSSIVSTLQQSVSAAQARNDRLAAADFRLLLVHHRAALILLNGTSTQSETLYDEHLADFEFIVGKTEFLLREAPGLPERRVCIGIIPPLFLTATKCRDDSIRRRALAALHQSPHHEHLWTSCTAHQIAQQVMWLEGAGSGARVRLQSIKFDSAESQVELKRTAGGVLDGNSFLAVGTSRISDNEAIDPFYFGRSSHVLV</sequence>
<proteinExistence type="predicted"/>
<dbReference type="InterPro" id="IPR052360">
    <property type="entry name" value="Transcr_Regulatory_Proteins"/>
</dbReference>
<evidence type="ECO:0000313" key="9">
    <source>
        <dbReference type="Proteomes" id="UP001345013"/>
    </source>
</evidence>
<keyword evidence="1" id="KW-0479">Metal-binding</keyword>
<evidence type="ECO:0000256" key="1">
    <source>
        <dbReference type="ARBA" id="ARBA00022723"/>
    </source>
</evidence>
<reference evidence="8 9" key="1">
    <citation type="submission" date="2023-08" db="EMBL/GenBank/DDBJ databases">
        <title>Black Yeasts Isolated from many extreme environments.</title>
        <authorList>
            <person name="Coleine C."/>
            <person name="Stajich J.E."/>
            <person name="Selbmann L."/>
        </authorList>
    </citation>
    <scope>NUCLEOTIDE SEQUENCE [LARGE SCALE GENOMIC DNA]</scope>
    <source>
        <strain evidence="8 9">CCFEE 5885</strain>
    </source>
</reference>
<evidence type="ECO:0000313" key="8">
    <source>
        <dbReference type="EMBL" id="KAK5100676.1"/>
    </source>
</evidence>
<keyword evidence="5" id="KW-0804">Transcription</keyword>
<dbReference type="SMART" id="SM00066">
    <property type="entry name" value="GAL4"/>
    <property type="match status" value="1"/>
</dbReference>
<evidence type="ECO:0000256" key="4">
    <source>
        <dbReference type="ARBA" id="ARBA00023125"/>
    </source>
</evidence>
<dbReference type="InterPro" id="IPR036864">
    <property type="entry name" value="Zn2-C6_fun-type_DNA-bd_sf"/>
</dbReference>
<gene>
    <name evidence="8" type="ORF">LTR24_000822</name>
</gene>
<comment type="caution">
    <text evidence="8">The sequence shown here is derived from an EMBL/GenBank/DDBJ whole genome shotgun (WGS) entry which is preliminary data.</text>
</comment>
<dbReference type="Pfam" id="PF00172">
    <property type="entry name" value="Zn_clus"/>
    <property type="match status" value="1"/>
</dbReference>
<keyword evidence="9" id="KW-1185">Reference proteome</keyword>
<dbReference type="SUPFAM" id="SSF57701">
    <property type="entry name" value="Zn2/Cys6 DNA-binding domain"/>
    <property type="match status" value="1"/>
</dbReference>
<organism evidence="8 9">
    <name type="scientific">Lithohypha guttulata</name>
    <dbReference type="NCBI Taxonomy" id="1690604"/>
    <lineage>
        <taxon>Eukaryota</taxon>
        <taxon>Fungi</taxon>
        <taxon>Dikarya</taxon>
        <taxon>Ascomycota</taxon>
        <taxon>Pezizomycotina</taxon>
        <taxon>Eurotiomycetes</taxon>
        <taxon>Chaetothyriomycetidae</taxon>
        <taxon>Chaetothyriales</taxon>
        <taxon>Trichomeriaceae</taxon>
        <taxon>Lithohypha</taxon>
    </lineage>
</organism>
<evidence type="ECO:0000256" key="2">
    <source>
        <dbReference type="ARBA" id="ARBA00022833"/>
    </source>
</evidence>
<evidence type="ECO:0000256" key="3">
    <source>
        <dbReference type="ARBA" id="ARBA00023015"/>
    </source>
</evidence>
<name>A0ABR0KM90_9EURO</name>
<evidence type="ECO:0000256" key="5">
    <source>
        <dbReference type="ARBA" id="ARBA00023163"/>
    </source>
</evidence>
<dbReference type="Gene3D" id="4.10.240.10">
    <property type="entry name" value="Zn(2)-C6 fungal-type DNA-binding domain"/>
    <property type="match status" value="1"/>
</dbReference>
<dbReference type="PROSITE" id="PS50048">
    <property type="entry name" value="ZN2_CY6_FUNGAL_2"/>
    <property type="match status" value="1"/>
</dbReference>
<dbReference type="PANTHER" id="PTHR36206:SF13">
    <property type="entry name" value="TRANSCRIPTIONAL REGULATORY PROTEIN MOC3"/>
    <property type="match status" value="1"/>
</dbReference>